<organism evidence="3 4">
    <name type="scientific">Thermobacillus xylanilyticus</name>
    <dbReference type="NCBI Taxonomy" id="76633"/>
    <lineage>
        <taxon>Bacteria</taxon>
        <taxon>Bacillati</taxon>
        <taxon>Bacillota</taxon>
        <taxon>Bacilli</taxon>
        <taxon>Bacillales</taxon>
        <taxon>Paenibacillaceae</taxon>
        <taxon>Thermobacillus</taxon>
    </lineage>
</organism>
<dbReference type="Gene3D" id="1.10.260.40">
    <property type="entry name" value="lambda repressor-like DNA-binding domains"/>
    <property type="match status" value="1"/>
</dbReference>
<dbReference type="PANTHER" id="PTHR46558">
    <property type="entry name" value="TRACRIPTIONAL REGULATORY PROTEIN-RELATED-RELATED"/>
    <property type="match status" value="1"/>
</dbReference>
<dbReference type="SUPFAM" id="SSF47413">
    <property type="entry name" value="lambda repressor-like DNA-binding domains"/>
    <property type="match status" value="1"/>
</dbReference>
<comment type="caution">
    <text evidence="3">The sequence shown here is derived from an EMBL/GenBank/DDBJ whole genome shotgun (WGS) entry which is preliminary data.</text>
</comment>
<dbReference type="Proteomes" id="UP000681526">
    <property type="component" value="Unassembled WGS sequence"/>
</dbReference>
<keyword evidence="4" id="KW-1185">Reference proteome</keyword>
<reference evidence="3 4" key="1">
    <citation type="submission" date="2021-04" db="EMBL/GenBank/DDBJ databases">
        <authorList>
            <person name="Rakotoarivonina H."/>
        </authorList>
    </citation>
    <scope>NUCLEOTIDE SEQUENCE [LARGE SCALE GENOMIC DNA]</scope>
    <source>
        <strain evidence="3 4">XE</strain>
    </source>
</reference>
<dbReference type="PROSITE" id="PS50943">
    <property type="entry name" value="HTH_CROC1"/>
    <property type="match status" value="1"/>
</dbReference>
<sequence>MIGERLRKLRKAKGMTQEQVAAYLNAAKSTVSQYENNVNEPDLQTLVKLADLFGVSVDYLFGRGEPADKKEETADWPHLLKEKLTEEEAEYLQESLAMYRKWKARRSKDRRGTT</sequence>
<evidence type="ECO:0000313" key="3">
    <source>
        <dbReference type="EMBL" id="CAG5083955.1"/>
    </source>
</evidence>
<evidence type="ECO:0000256" key="1">
    <source>
        <dbReference type="ARBA" id="ARBA00023125"/>
    </source>
</evidence>
<dbReference type="CDD" id="cd00093">
    <property type="entry name" value="HTH_XRE"/>
    <property type="match status" value="1"/>
</dbReference>
<dbReference type="InterPro" id="IPR010982">
    <property type="entry name" value="Lambda_DNA-bd_dom_sf"/>
</dbReference>
<accession>A0ABN7RUG5</accession>
<dbReference type="PANTHER" id="PTHR46558:SF11">
    <property type="entry name" value="HTH-TYPE TRANSCRIPTIONAL REGULATOR XRE"/>
    <property type="match status" value="1"/>
</dbReference>
<dbReference type="RefSeq" id="WP_015253891.1">
    <property type="nucleotide sequence ID" value="NZ_CAJRAY010000033.1"/>
</dbReference>
<feature type="domain" description="HTH cro/C1-type" evidence="2">
    <location>
        <begin position="6"/>
        <end position="60"/>
    </location>
</feature>
<name>A0ABN7RUG5_THEXY</name>
<dbReference type="EMBL" id="CAJRAY010000033">
    <property type="protein sequence ID" value="CAG5083955.1"/>
    <property type="molecule type" value="Genomic_DNA"/>
</dbReference>
<dbReference type="Pfam" id="PF01381">
    <property type="entry name" value="HTH_3"/>
    <property type="match status" value="1"/>
</dbReference>
<proteinExistence type="predicted"/>
<keyword evidence="1" id="KW-0238">DNA-binding</keyword>
<gene>
    <name evidence="3" type="primary">txxe 989</name>
    <name evidence="3" type="ORF">TXXE_07350</name>
</gene>
<protein>
    <submittedName>
        <fullName evidence="3">Prophage repressor</fullName>
    </submittedName>
</protein>
<evidence type="ECO:0000259" key="2">
    <source>
        <dbReference type="PROSITE" id="PS50943"/>
    </source>
</evidence>
<evidence type="ECO:0000313" key="4">
    <source>
        <dbReference type="Proteomes" id="UP000681526"/>
    </source>
</evidence>
<dbReference type="InterPro" id="IPR001387">
    <property type="entry name" value="Cro/C1-type_HTH"/>
</dbReference>
<dbReference type="SMART" id="SM00530">
    <property type="entry name" value="HTH_XRE"/>
    <property type="match status" value="1"/>
</dbReference>